<dbReference type="InterPro" id="IPR023298">
    <property type="entry name" value="ATPase_P-typ_TM_dom_sf"/>
</dbReference>
<proteinExistence type="predicted"/>
<evidence type="ECO:0008006" key="6">
    <source>
        <dbReference type="Google" id="ProtNLM"/>
    </source>
</evidence>
<keyword evidence="3" id="KW-0472">Membrane</keyword>
<dbReference type="PANTHER" id="PTHR24093:SF369">
    <property type="entry name" value="CALCIUM-TRANSPORTING ATPASE"/>
    <property type="match status" value="1"/>
</dbReference>
<protein>
    <recommendedName>
        <fullName evidence="6">Calcium-transporting ATPase</fullName>
    </recommendedName>
</protein>
<gene>
    <name evidence="4" type="ORF">KFK09_014166</name>
</gene>
<evidence type="ECO:0000313" key="5">
    <source>
        <dbReference type="Proteomes" id="UP000829196"/>
    </source>
</evidence>
<evidence type="ECO:0000256" key="2">
    <source>
        <dbReference type="ARBA" id="ARBA00022842"/>
    </source>
</evidence>
<keyword evidence="3" id="KW-1133">Transmembrane helix</keyword>
<evidence type="ECO:0000256" key="3">
    <source>
        <dbReference type="SAM" id="Phobius"/>
    </source>
</evidence>
<keyword evidence="5" id="KW-1185">Reference proteome</keyword>
<comment type="subcellular location">
    <subcellularLocation>
        <location evidence="1">Endomembrane system</location>
        <topology evidence="1">Multi-pass membrane protein</topology>
    </subcellularLocation>
</comment>
<feature type="transmembrane region" description="Helical" evidence="3">
    <location>
        <begin position="43"/>
        <end position="69"/>
    </location>
</feature>
<sequence length="143" mass="15133">MGIIDGQYIGRLFTGHTKNFDGSVQFVKGHTSVKDAVDGAIKILTIAVTIMVVVVLEGLPLAVTLILAYSMKKMMENKALLRGLSACETIGSTTTICNNKTGILTLNQMTVVEAHVGGVKLTSPDDGQELSSSVCSLLYESIA</sequence>
<keyword evidence="3" id="KW-0812">Transmembrane</keyword>
<evidence type="ECO:0000256" key="1">
    <source>
        <dbReference type="ARBA" id="ARBA00004127"/>
    </source>
</evidence>
<dbReference type="GO" id="GO:0012505">
    <property type="term" value="C:endomembrane system"/>
    <property type="evidence" value="ECO:0007669"/>
    <property type="project" value="UniProtKB-SubCell"/>
</dbReference>
<dbReference type="GO" id="GO:0005388">
    <property type="term" value="F:P-type calcium transporter activity"/>
    <property type="evidence" value="ECO:0007669"/>
    <property type="project" value="TreeGrafter"/>
</dbReference>
<evidence type="ECO:0000313" key="4">
    <source>
        <dbReference type="EMBL" id="KAI0508032.1"/>
    </source>
</evidence>
<dbReference type="SUPFAM" id="SSF81665">
    <property type="entry name" value="Calcium ATPase, transmembrane domain M"/>
    <property type="match status" value="1"/>
</dbReference>
<dbReference type="OrthoDB" id="3352408at2759"/>
<dbReference type="Gene3D" id="1.20.1110.10">
    <property type="entry name" value="Calcium-transporting ATPase, transmembrane domain"/>
    <property type="match status" value="1"/>
</dbReference>
<name>A0A8T3BBS8_DENNO</name>
<dbReference type="Proteomes" id="UP000829196">
    <property type="component" value="Unassembled WGS sequence"/>
</dbReference>
<accession>A0A8T3BBS8</accession>
<reference evidence="4" key="1">
    <citation type="journal article" date="2022" name="Front. Genet.">
        <title>Chromosome-Scale Assembly of the Dendrobium nobile Genome Provides Insights Into the Molecular Mechanism of the Biosynthesis of the Medicinal Active Ingredient of Dendrobium.</title>
        <authorList>
            <person name="Xu Q."/>
            <person name="Niu S.-C."/>
            <person name="Li K.-L."/>
            <person name="Zheng P.-J."/>
            <person name="Zhang X.-J."/>
            <person name="Jia Y."/>
            <person name="Liu Y."/>
            <person name="Niu Y.-X."/>
            <person name="Yu L.-H."/>
            <person name="Chen D.-F."/>
            <person name="Zhang G.-Q."/>
        </authorList>
    </citation>
    <scope>NUCLEOTIDE SEQUENCE</scope>
    <source>
        <tissue evidence="4">Leaf</tissue>
    </source>
</reference>
<dbReference type="EMBL" id="JAGYWB010000010">
    <property type="protein sequence ID" value="KAI0508032.1"/>
    <property type="molecule type" value="Genomic_DNA"/>
</dbReference>
<organism evidence="4 5">
    <name type="scientific">Dendrobium nobile</name>
    <name type="common">Orchid</name>
    <dbReference type="NCBI Taxonomy" id="94219"/>
    <lineage>
        <taxon>Eukaryota</taxon>
        <taxon>Viridiplantae</taxon>
        <taxon>Streptophyta</taxon>
        <taxon>Embryophyta</taxon>
        <taxon>Tracheophyta</taxon>
        <taxon>Spermatophyta</taxon>
        <taxon>Magnoliopsida</taxon>
        <taxon>Liliopsida</taxon>
        <taxon>Asparagales</taxon>
        <taxon>Orchidaceae</taxon>
        <taxon>Epidendroideae</taxon>
        <taxon>Malaxideae</taxon>
        <taxon>Dendrobiinae</taxon>
        <taxon>Dendrobium</taxon>
    </lineage>
</organism>
<comment type="caution">
    <text evidence="4">The sequence shown here is derived from an EMBL/GenBank/DDBJ whole genome shotgun (WGS) entry which is preliminary data.</text>
</comment>
<dbReference type="AlphaFoldDB" id="A0A8T3BBS8"/>
<dbReference type="PANTHER" id="PTHR24093">
    <property type="entry name" value="CATION TRANSPORTING ATPASE"/>
    <property type="match status" value="1"/>
</dbReference>
<keyword evidence="2" id="KW-0460">Magnesium</keyword>
<dbReference type="GO" id="GO:0005886">
    <property type="term" value="C:plasma membrane"/>
    <property type="evidence" value="ECO:0007669"/>
    <property type="project" value="TreeGrafter"/>
</dbReference>